<dbReference type="EMBL" id="JACOOO010000004">
    <property type="protein sequence ID" value="MBC5628053.1"/>
    <property type="molecule type" value="Genomic_DNA"/>
</dbReference>
<gene>
    <name evidence="7" type="ORF">H8S20_04005</name>
</gene>
<comment type="caution">
    <text evidence="7">The sequence shown here is derived from an EMBL/GenBank/DDBJ whole genome shotgun (WGS) entry which is preliminary data.</text>
</comment>
<keyword evidence="8" id="KW-1185">Reference proteome</keyword>
<keyword evidence="6" id="KW-0472">Membrane</keyword>
<dbReference type="PANTHER" id="PTHR37316">
    <property type="entry name" value="TEICHOIC ACID GLYCEROL-PHOSPHATE PRIMASE"/>
    <property type="match status" value="1"/>
</dbReference>
<dbReference type="InterPro" id="IPR043148">
    <property type="entry name" value="TagF_C"/>
</dbReference>
<evidence type="ECO:0000256" key="1">
    <source>
        <dbReference type="ARBA" id="ARBA00004202"/>
    </source>
</evidence>
<reference evidence="7 8" key="1">
    <citation type="submission" date="2020-08" db="EMBL/GenBank/DDBJ databases">
        <title>Genome public.</title>
        <authorList>
            <person name="Liu C."/>
            <person name="Sun Q."/>
        </authorList>
    </citation>
    <scope>NUCLEOTIDE SEQUENCE [LARGE SCALE GENOMIC DNA]</scope>
    <source>
        <strain evidence="7 8">NSJ-6</strain>
    </source>
</reference>
<evidence type="ECO:0000313" key="7">
    <source>
        <dbReference type="EMBL" id="MBC5628053.1"/>
    </source>
</evidence>
<dbReference type="PANTHER" id="PTHR37316:SF3">
    <property type="entry name" value="TEICHOIC ACID GLYCEROL-PHOSPHATE TRANSFERASE"/>
    <property type="match status" value="1"/>
</dbReference>
<dbReference type="SUPFAM" id="SSF53756">
    <property type="entry name" value="UDP-Glycosyltransferase/glycogen phosphorylase"/>
    <property type="match status" value="1"/>
</dbReference>
<keyword evidence="5" id="KW-0777">Teichoic acid biosynthesis</keyword>
<name>A0ABR7DAZ3_9CLOT</name>
<dbReference type="RefSeq" id="WP_051986984.1">
    <property type="nucleotide sequence ID" value="NZ_JACOOO010000004.1"/>
</dbReference>
<evidence type="ECO:0000256" key="5">
    <source>
        <dbReference type="ARBA" id="ARBA00022944"/>
    </source>
</evidence>
<organism evidence="7 8">
    <name type="scientific">Clostridium hominis</name>
    <dbReference type="NCBI Taxonomy" id="2763036"/>
    <lineage>
        <taxon>Bacteria</taxon>
        <taxon>Bacillati</taxon>
        <taxon>Bacillota</taxon>
        <taxon>Clostridia</taxon>
        <taxon>Eubacteriales</taxon>
        <taxon>Clostridiaceae</taxon>
        <taxon>Clostridium</taxon>
    </lineage>
</organism>
<evidence type="ECO:0000256" key="2">
    <source>
        <dbReference type="ARBA" id="ARBA00010488"/>
    </source>
</evidence>
<dbReference type="Pfam" id="PF04464">
    <property type="entry name" value="Glyphos_transf"/>
    <property type="match status" value="1"/>
</dbReference>
<sequence length="403" mass="47661">MSKLKNIIKRNKGISKIAEMIIDGSKWAYDNTINRICWIMYSIHPINENKIVICNYYGRGFSDNAKYIAMECIKRKLDYDIVWLVSNMEKNEEFPGSIRLVKYGSFKAIKELATARIWIDNSRKNYYTRKRKKQLYIQTWHGGIALKKIEKDAENALNKSYVKFAKKDSENADVFISNSKFNTNMYENAFWYDGEVLECGVPRNDLLFNNVKETTDKVKDFFNIDINKKIVMYAPTFRKDNNLDVYKFDYEKCIQEFNERFSEEYVMLIRLHPNVFHKSTELNFNSENVLNASFYPDMQELLVATDILITDYSSSMFDFMLTKKPCFIYASDIKNYSDDRGFYFELKKLPFVISKSTEEMIRNIESFDKERYLDQVDKFLKEQGCVDDGNASSRVVDWIENNM</sequence>
<evidence type="ECO:0000256" key="3">
    <source>
        <dbReference type="ARBA" id="ARBA00022475"/>
    </source>
</evidence>
<proteinExistence type="inferred from homology"/>
<evidence type="ECO:0000256" key="6">
    <source>
        <dbReference type="ARBA" id="ARBA00023136"/>
    </source>
</evidence>
<dbReference type="InterPro" id="IPR043149">
    <property type="entry name" value="TagF_N"/>
</dbReference>
<evidence type="ECO:0000313" key="8">
    <source>
        <dbReference type="Proteomes" id="UP000596929"/>
    </source>
</evidence>
<keyword evidence="3" id="KW-1003">Cell membrane</keyword>
<dbReference type="Proteomes" id="UP000596929">
    <property type="component" value="Unassembled WGS sequence"/>
</dbReference>
<comment type="similarity">
    <text evidence="2">Belongs to the CDP-glycerol glycerophosphotransferase family.</text>
</comment>
<dbReference type="InterPro" id="IPR051612">
    <property type="entry name" value="Teichoic_Acid_Biosynth"/>
</dbReference>
<dbReference type="InterPro" id="IPR007554">
    <property type="entry name" value="Glycerophosphate_synth"/>
</dbReference>
<dbReference type="Gene3D" id="3.40.50.11820">
    <property type="match status" value="1"/>
</dbReference>
<evidence type="ECO:0000256" key="4">
    <source>
        <dbReference type="ARBA" id="ARBA00022679"/>
    </source>
</evidence>
<keyword evidence="4" id="KW-0808">Transferase</keyword>
<dbReference type="Gene3D" id="3.40.50.12580">
    <property type="match status" value="1"/>
</dbReference>
<accession>A0ABR7DAZ3</accession>
<comment type="subcellular location">
    <subcellularLocation>
        <location evidence="1">Cell membrane</location>
        <topology evidence="1">Peripheral membrane protein</topology>
    </subcellularLocation>
</comment>
<protein>
    <submittedName>
        <fullName evidence="7">CDP-glycerol glycerophosphotransferase family protein</fullName>
    </submittedName>
</protein>